<organism evidence="2 3">
    <name type="scientific">Rotaria magnacalcarata</name>
    <dbReference type="NCBI Taxonomy" id="392030"/>
    <lineage>
        <taxon>Eukaryota</taxon>
        <taxon>Metazoa</taxon>
        <taxon>Spiralia</taxon>
        <taxon>Gnathifera</taxon>
        <taxon>Rotifera</taxon>
        <taxon>Eurotatoria</taxon>
        <taxon>Bdelloidea</taxon>
        <taxon>Philodinida</taxon>
        <taxon>Philodinidae</taxon>
        <taxon>Rotaria</taxon>
    </lineage>
</organism>
<protein>
    <submittedName>
        <fullName evidence="2">Uncharacterized protein</fullName>
    </submittedName>
</protein>
<dbReference type="InterPro" id="IPR005373">
    <property type="entry name" value="PHAF1"/>
</dbReference>
<dbReference type="EMBL" id="CAJOBI010339054">
    <property type="protein sequence ID" value="CAF5210250.1"/>
    <property type="molecule type" value="Genomic_DNA"/>
</dbReference>
<name>A0A8S3IYH6_9BILA</name>
<sequence length="79" mass="8988">MVRNYTTGKEIIVTPSTRWSAIQEIFDNRPSPAILHRSSSTNTTNPFGPTFCHLVNDDMIFEVMSNGYIASISFFNERD</sequence>
<dbReference type="PANTHER" id="PTHR13465">
    <property type="entry name" value="UPF0183 PROTEIN"/>
    <property type="match status" value="1"/>
</dbReference>
<dbReference type="PANTHER" id="PTHR13465:SF2">
    <property type="entry name" value="PHAGOSOME ASSEMBLY FACTOR 1"/>
    <property type="match status" value="1"/>
</dbReference>
<evidence type="ECO:0000313" key="2">
    <source>
        <dbReference type="EMBL" id="CAF5210250.1"/>
    </source>
</evidence>
<accession>A0A8S3IYH6</accession>
<gene>
    <name evidence="2" type="ORF">SMN809_LOCUS78124</name>
</gene>
<dbReference type="Proteomes" id="UP000676336">
    <property type="component" value="Unassembled WGS sequence"/>
</dbReference>
<comment type="similarity">
    <text evidence="1">Belongs to the PHAF1 family.</text>
</comment>
<comment type="caution">
    <text evidence="2">The sequence shown here is derived from an EMBL/GenBank/DDBJ whole genome shotgun (WGS) entry which is preliminary data.</text>
</comment>
<evidence type="ECO:0000313" key="3">
    <source>
        <dbReference type="Proteomes" id="UP000676336"/>
    </source>
</evidence>
<dbReference type="Pfam" id="PF03676">
    <property type="entry name" value="PHAF1"/>
    <property type="match status" value="1"/>
</dbReference>
<dbReference type="InterPro" id="IPR039156">
    <property type="entry name" value="PHAF1/BROMI"/>
</dbReference>
<reference evidence="2" key="1">
    <citation type="submission" date="2021-02" db="EMBL/GenBank/DDBJ databases">
        <authorList>
            <person name="Nowell W R."/>
        </authorList>
    </citation>
    <scope>NUCLEOTIDE SEQUENCE</scope>
</reference>
<evidence type="ECO:0000256" key="1">
    <source>
        <dbReference type="ARBA" id="ARBA00024339"/>
    </source>
</evidence>
<dbReference type="AlphaFoldDB" id="A0A8S3IYH6"/>
<proteinExistence type="inferred from homology"/>